<comment type="caution">
    <text evidence="1">The sequence shown here is derived from an EMBL/GenBank/DDBJ whole genome shotgun (WGS) entry which is preliminary data.</text>
</comment>
<reference evidence="1 2" key="1">
    <citation type="journal article" date="2023" name="Genome Announc.">
        <title>Pan-Genome Analyses of the Genus Cohnella and Proposal of the Novel Species Cohnella silvisoli sp. nov., Isolated from Forest Soil.</title>
        <authorList>
            <person name="Wang C."/>
            <person name="Mao L."/>
            <person name="Bao G."/>
            <person name="Zhu H."/>
        </authorList>
    </citation>
    <scope>NUCLEOTIDE SEQUENCE [LARGE SCALE GENOMIC DNA]</scope>
    <source>
        <strain evidence="1 2">NL03-T5-1</strain>
    </source>
</reference>
<dbReference type="RefSeq" id="WP_232186042.1">
    <property type="nucleotide sequence ID" value="NZ_JAIOAP010000007.1"/>
</dbReference>
<sequence>MFEVEYERSQVYIDVYYEPLAIAFECEGFVVHAEKITIWLLGVAGECRSST</sequence>
<gene>
    <name evidence="1" type="ORF">QJS35_15465</name>
</gene>
<accession>A0ABV1KUJ4</accession>
<dbReference type="Proteomes" id="UP001493487">
    <property type="component" value="Unassembled WGS sequence"/>
</dbReference>
<evidence type="ECO:0000313" key="1">
    <source>
        <dbReference type="EMBL" id="MEQ4483793.1"/>
    </source>
</evidence>
<protein>
    <submittedName>
        <fullName evidence="1">Uncharacterized protein</fullName>
    </submittedName>
</protein>
<organism evidence="1 2">
    <name type="scientific">Cohnella silvisoli</name>
    <dbReference type="NCBI Taxonomy" id="2873699"/>
    <lineage>
        <taxon>Bacteria</taxon>
        <taxon>Bacillati</taxon>
        <taxon>Bacillota</taxon>
        <taxon>Bacilli</taxon>
        <taxon>Bacillales</taxon>
        <taxon>Paenibacillaceae</taxon>
        <taxon>Cohnella</taxon>
    </lineage>
</organism>
<proteinExistence type="predicted"/>
<name>A0ABV1KUJ4_9BACL</name>
<keyword evidence="2" id="KW-1185">Reference proteome</keyword>
<dbReference type="EMBL" id="JASKHM010000008">
    <property type="protein sequence ID" value="MEQ4483793.1"/>
    <property type="molecule type" value="Genomic_DNA"/>
</dbReference>
<evidence type="ECO:0000313" key="2">
    <source>
        <dbReference type="Proteomes" id="UP001493487"/>
    </source>
</evidence>